<dbReference type="PANTHER" id="PTHR30437:SF6">
    <property type="entry name" value="TRANSCRIPTION ELONGATION FACTOR GREB"/>
    <property type="match status" value="1"/>
</dbReference>
<dbReference type="SUPFAM" id="SSF46557">
    <property type="entry name" value="GreA transcript cleavage protein, N-terminal domain"/>
    <property type="match status" value="1"/>
</dbReference>
<dbReference type="NCBIfam" id="TIGR01461">
    <property type="entry name" value="greB"/>
    <property type="match status" value="1"/>
</dbReference>
<keyword evidence="9" id="KW-1185">Reference proteome</keyword>
<comment type="similarity">
    <text evidence="4">Belongs to the GreA/GreB family. GreB subfamily.</text>
</comment>
<dbReference type="InterPro" id="IPR018151">
    <property type="entry name" value="TF_GreA/GreB_CS"/>
</dbReference>
<dbReference type="Gene3D" id="1.10.287.180">
    <property type="entry name" value="Transcription elongation factor, GreA/GreB, N-terminal domain"/>
    <property type="match status" value="1"/>
</dbReference>
<sequence>MNKAFVKASDEDDESPEAPAGPASGGPIYMTRRGWQVLKAELDLLLRDERPKLVETVAWAAGNGDRSENGDYIYGKKRLREIDRRIRFLIKRLENATVVDSADQQNLDQVFFGATVVITDDDGATETTYQIVGVDEASASEGRISWISPLAKALIKAREGDVVRFVSPSGPREIEIIEIRYEH</sequence>
<evidence type="ECO:0000256" key="3">
    <source>
        <dbReference type="ARBA" id="ARBA00023163"/>
    </source>
</evidence>
<dbReference type="PROSITE" id="PS00829">
    <property type="entry name" value="GREAB_1"/>
    <property type="match status" value="1"/>
</dbReference>
<evidence type="ECO:0000259" key="7">
    <source>
        <dbReference type="Pfam" id="PF03449"/>
    </source>
</evidence>
<dbReference type="PANTHER" id="PTHR30437">
    <property type="entry name" value="TRANSCRIPTION ELONGATION FACTOR GREA"/>
    <property type="match status" value="1"/>
</dbReference>
<dbReference type="AlphaFoldDB" id="A0A557QR08"/>
<name>A0A557QR08_9RHOO</name>
<dbReference type="InterPro" id="IPR006358">
    <property type="entry name" value="Tscrpt_elong_fac_GreB"/>
</dbReference>
<evidence type="ECO:0000256" key="5">
    <source>
        <dbReference type="SAM" id="MobiDB-lite"/>
    </source>
</evidence>
<dbReference type="Gene3D" id="3.10.50.30">
    <property type="entry name" value="Transcription elongation factor, GreA/GreB, C-terminal domain"/>
    <property type="match status" value="1"/>
</dbReference>
<dbReference type="FunFam" id="1.10.287.180:FF:000001">
    <property type="entry name" value="Transcription elongation factor GreA"/>
    <property type="match status" value="1"/>
</dbReference>
<dbReference type="GO" id="GO:0003746">
    <property type="term" value="F:translation elongation factor activity"/>
    <property type="evidence" value="ECO:0007669"/>
    <property type="project" value="UniProtKB-KW"/>
</dbReference>
<gene>
    <name evidence="4 8" type="primary">greB</name>
    <name evidence="8" type="ORF">FHP91_12725</name>
</gene>
<keyword evidence="3 4" id="KW-0804">Transcription</keyword>
<dbReference type="GO" id="GO:0003677">
    <property type="term" value="F:DNA binding"/>
    <property type="evidence" value="ECO:0007669"/>
    <property type="project" value="UniProtKB-UniRule"/>
</dbReference>
<dbReference type="InterPro" id="IPR036953">
    <property type="entry name" value="GreA/GreB_C_sf"/>
</dbReference>
<protein>
    <recommendedName>
        <fullName evidence="4">Transcription elongation factor GreB</fullName>
    </recommendedName>
    <alternativeName>
        <fullName evidence="4">Transcript cleavage factor GreB</fullName>
    </alternativeName>
</protein>
<feature type="domain" description="Transcription elongation factor GreA/GreB N-terminal" evidence="7">
    <location>
        <begin position="28"/>
        <end position="98"/>
    </location>
</feature>
<evidence type="ECO:0000259" key="6">
    <source>
        <dbReference type="Pfam" id="PF01272"/>
    </source>
</evidence>
<dbReference type="Pfam" id="PF01272">
    <property type="entry name" value="GreA_GreB"/>
    <property type="match status" value="1"/>
</dbReference>
<proteinExistence type="inferred from homology"/>
<feature type="compositionally biased region" description="Low complexity" evidence="5">
    <location>
        <begin position="17"/>
        <end position="27"/>
    </location>
</feature>
<dbReference type="OrthoDB" id="5511940at2"/>
<organism evidence="8 9">
    <name type="scientific">Denitromonas halophila</name>
    <dbReference type="NCBI Taxonomy" id="1629404"/>
    <lineage>
        <taxon>Bacteria</taxon>
        <taxon>Pseudomonadati</taxon>
        <taxon>Pseudomonadota</taxon>
        <taxon>Betaproteobacteria</taxon>
        <taxon>Rhodocyclales</taxon>
        <taxon>Zoogloeaceae</taxon>
        <taxon>Denitromonas</taxon>
    </lineage>
</organism>
<feature type="region of interest" description="Disordered" evidence="5">
    <location>
        <begin position="1"/>
        <end position="27"/>
    </location>
</feature>
<dbReference type="GO" id="GO:0006354">
    <property type="term" value="P:DNA-templated transcription elongation"/>
    <property type="evidence" value="ECO:0007669"/>
    <property type="project" value="TreeGrafter"/>
</dbReference>
<evidence type="ECO:0000256" key="1">
    <source>
        <dbReference type="ARBA" id="ARBA00023015"/>
    </source>
</evidence>
<keyword evidence="2 4" id="KW-0238">DNA-binding</keyword>
<dbReference type="FunFam" id="3.10.50.30:FF:000001">
    <property type="entry name" value="Transcription elongation factor GreA"/>
    <property type="match status" value="1"/>
</dbReference>
<dbReference type="GO" id="GO:0032784">
    <property type="term" value="P:regulation of DNA-templated transcription elongation"/>
    <property type="evidence" value="ECO:0007669"/>
    <property type="project" value="UniProtKB-UniRule"/>
</dbReference>
<comment type="function">
    <text evidence="4">Necessary for efficient RNA polymerase transcription elongation past template-encoded arresting sites. The arresting sites in DNA have the property of trapping a certain fraction of elongating RNA polymerases that pass through, resulting in locked ternary complexes. Cleavage of the nascent transcript by cleavage factors such as GreA or GreB allows the resumption of elongation from the new 3'terminus. GreB releases sequences of up to 9 nucleotides in length.</text>
</comment>
<dbReference type="EMBL" id="VMNK01000011">
    <property type="protein sequence ID" value="TVO55339.1"/>
    <property type="molecule type" value="Genomic_DNA"/>
</dbReference>
<evidence type="ECO:0000256" key="2">
    <source>
        <dbReference type="ARBA" id="ARBA00023125"/>
    </source>
</evidence>
<dbReference type="HAMAP" id="MF_00930">
    <property type="entry name" value="GreB"/>
    <property type="match status" value="1"/>
</dbReference>
<dbReference type="GO" id="GO:0070063">
    <property type="term" value="F:RNA polymerase binding"/>
    <property type="evidence" value="ECO:0007669"/>
    <property type="project" value="InterPro"/>
</dbReference>
<comment type="caution">
    <text evidence="8">The sequence shown here is derived from an EMBL/GenBank/DDBJ whole genome shotgun (WGS) entry which is preliminary data.</text>
</comment>
<dbReference type="Pfam" id="PF03449">
    <property type="entry name" value="GreA_GreB_N"/>
    <property type="match status" value="1"/>
</dbReference>
<keyword evidence="8" id="KW-0648">Protein biosynthesis</keyword>
<dbReference type="PROSITE" id="PS00830">
    <property type="entry name" value="GREAB_2"/>
    <property type="match status" value="1"/>
</dbReference>
<dbReference type="PIRSF" id="PIRSF006092">
    <property type="entry name" value="GreA_GreB"/>
    <property type="match status" value="1"/>
</dbReference>
<accession>A0A557QR08</accession>
<dbReference type="SUPFAM" id="SSF54534">
    <property type="entry name" value="FKBP-like"/>
    <property type="match status" value="1"/>
</dbReference>
<keyword evidence="1 4" id="KW-0805">Transcription regulation</keyword>
<reference evidence="8 9" key="1">
    <citation type="submission" date="2019-07" db="EMBL/GenBank/DDBJ databases">
        <title>The pathways for chlorine oxyanion respiration interact through the shared metabolite chlorate.</title>
        <authorList>
            <person name="Barnum T.P."/>
            <person name="Cheng Y."/>
            <person name="Hill K.A."/>
            <person name="Lucas L.N."/>
            <person name="Carlson H.K."/>
            <person name="Coates J.D."/>
        </authorList>
    </citation>
    <scope>NUCLEOTIDE SEQUENCE [LARGE SCALE GENOMIC DNA]</scope>
    <source>
        <strain evidence="8 9">SFB-3</strain>
    </source>
</reference>
<keyword evidence="8" id="KW-0251">Elongation factor</keyword>
<dbReference type="RefSeq" id="WP_144309949.1">
    <property type="nucleotide sequence ID" value="NZ_VMNK01000011.1"/>
</dbReference>
<dbReference type="InterPro" id="IPR023459">
    <property type="entry name" value="Tscrpt_elong_fac_GreA/B_fam"/>
</dbReference>
<dbReference type="InterPro" id="IPR001437">
    <property type="entry name" value="Tscrpt_elong_fac_GreA/B_C"/>
</dbReference>
<dbReference type="Proteomes" id="UP000319502">
    <property type="component" value="Unassembled WGS sequence"/>
</dbReference>
<evidence type="ECO:0000313" key="8">
    <source>
        <dbReference type="EMBL" id="TVO55339.1"/>
    </source>
</evidence>
<evidence type="ECO:0000313" key="9">
    <source>
        <dbReference type="Proteomes" id="UP000319502"/>
    </source>
</evidence>
<dbReference type="InterPro" id="IPR028624">
    <property type="entry name" value="Tscrpt_elong_fac_GreA/B"/>
</dbReference>
<dbReference type="InterPro" id="IPR022691">
    <property type="entry name" value="Tscrpt_elong_fac_GreA/B_N"/>
</dbReference>
<dbReference type="HAMAP" id="MF_00105">
    <property type="entry name" value="GreA_GreB"/>
    <property type="match status" value="1"/>
</dbReference>
<feature type="domain" description="Transcription elongation factor GreA/GreB C-terminal" evidence="6">
    <location>
        <begin position="106"/>
        <end position="181"/>
    </location>
</feature>
<dbReference type="InterPro" id="IPR036805">
    <property type="entry name" value="Tscrpt_elong_fac_GreA/B_N_sf"/>
</dbReference>
<dbReference type="NCBIfam" id="NF002506">
    <property type="entry name" value="PRK01885.1"/>
    <property type="match status" value="1"/>
</dbReference>
<evidence type="ECO:0000256" key="4">
    <source>
        <dbReference type="HAMAP-Rule" id="MF_00930"/>
    </source>
</evidence>